<dbReference type="Proteomes" id="UP001341840">
    <property type="component" value="Unassembled WGS sequence"/>
</dbReference>
<gene>
    <name evidence="3" type="ORF">PIB30_009696</name>
</gene>
<evidence type="ECO:0000256" key="1">
    <source>
        <dbReference type="SAM" id="Coils"/>
    </source>
</evidence>
<sequence length="570" mass="63194">MAENPGDNQEGGRAGAVQMPHEVSLLYRWVSPDVLGAPSILNQVYLDELKGTGVIFGGGDLEWRYKVEAARRGERVCYMNLDHPTKPHWLWVNEVMFTEFGIRVPFTDFQQRLLLRACIAPSQLHPNAWASIRCFELVTEWLQLPQEPEVFMSLFTFYSANTQGKTKKGYMSVRPSKYRKIFGLFKDSFHDFKEGEGRFPSYWTDQAEFDVAPVTYKGLRAEQKDTVDILTALFAKNNLAPKALLGRPDEARRGVVSMAGNNVTLNRLRGLVRPSPSAGAAVPTTPVVGHAGSGPSSTARGSAQPAQPTRNVIITPKEGSSNDGGRNAEVASPVREQHIASPSSSRRSMPLETSAAKRQRTETSAQEFSPLDRSFDGSKFIAENLLGPKTQEALRDYDPVESFRWVQWALLKSATIMKSVKPCLTMMDEAERRNQRLVGDLKAFNLQKVVLEEQLKDAAAAKEKLEGDLKSAEKNLEGRIKELESEVQKLKDFVVAEKARADLAEGKIPSLEKQRDENAEDAKAAVAATEGVLKAQLAVLIPDFDTSQISFFKEVVDGKVVDIQMDPPPS</sequence>
<evidence type="ECO:0008006" key="5">
    <source>
        <dbReference type="Google" id="ProtNLM"/>
    </source>
</evidence>
<comment type="caution">
    <text evidence="3">The sequence shown here is derived from an EMBL/GenBank/DDBJ whole genome shotgun (WGS) entry which is preliminary data.</text>
</comment>
<evidence type="ECO:0000256" key="2">
    <source>
        <dbReference type="SAM" id="MobiDB-lite"/>
    </source>
</evidence>
<evidence type="ECO:0000313" key="4">
    <source>
        <dbReference type="Proteomes" id="UP001341840"/>
    </source>
</evidence>
<organism evidence="3 4">
    <name type="scientific">Stylosanthes scabra</name>
    <dbReference type="NCBI Taxonomy" id="79078"/>
    <lineage>
        <taxon>Eukaryota</taxon>
        <taxon>Viridiplantae</taxon>
        <taxon>Streptophyta</taxon>
        <taxon>Embryophyta</taxon>
        <taxon>Tracheophyta</taxon>
        <taxon>Spermatophyta</taxon>
        <taxon>Magnoliopsida</taxon>
        <taxon>eudicotyledons</taxon>
        <taxon>Gunneridae</taxon>
        <taxon>Pentapetalae</taxon>
        <taxon>rosids</taxon>
        <taxon>fabids</taxon>
        <taxon>Fabales</taxon>
        <taxon>Fabaceae</taxon>
        <taxon>Papilionoideae</taxon>
        <taxon>50 kb inversion clade</taxon>
        <taxon>dalbergioids sensu lato</taxon>
        <taxon>Dalbergieae</taxon>
        <taxon>Pterocarpus clade</taxon>
        <taxon>Stylosanthes</taxon>
    </lineage>
</organism>
<reference evidence="3 4" key="1">
    <citation type="journal article" date="2023" name="Plants (Basel)">
        <title>Bridging the Gap: Combining Genomics and Transcriptomics Approaches to Understand Stylosanthes scabra, an Orphan Legume from the Brazilian Caatinga.</title>
        <authorList>
            <person name="Ferreira-Neto J.R.C."/>
            <person name="da Silva M.D."/>
            <person name="Binneck E."/>
            <person name="de Melo N.F."/>
            <person name="da Silva R.H."/>
            <person name="de Melo A.L.T.M."/>
            <person name="Pandolfi V."/>
            <person name="Bustamante F.O."/>
            <person name="Brasileiro-Vidal A.C."/>
            <person name="Benko-Iseppon A.M."/>
        </authorList>
    </citation>
    <scope>NUCLEOTIDE SEQUENCE [LARGE SCALE GENOMIC DNA]</scope>
    <source>
        <tissue evidence="3">Leaves</tissue>
    </source>
</reference>
<name>A0ABU6V549_9FABA</name>
<evidence type="ECO:0000313" key="3">
    <source>
        <dbReference type="EMBL" id="MED6168194.1"/>
    </source>
</evidence>
<keyword evidence="1" id="KW-0175">Coiled coil</keyword>
<protein>
    <recommendedName>
        <fullName evidence="5">Transposase (Putative), gypsy type</fullName>
    </recommendedName>
</protein>
<dbReference type="EMBL" id="JASCZI010151057">
    <property type="protein sequence ID" value="MED6168194.1"/>
    <property type="molecule type" value="Genomic_DNA"/>
</dbReference>
<feature type="compositionally biased region" description="Polar residues" evidence="2">
    <location>
        <begin position="294"/>
        <end position="324"/>
    </location>
</feature>
<keyword evidence="4" id="KW-1185">Reference proteome</keyword>
<accession>A0ABU6V549</accession>
<proteinExistence type="predicted"/>
<feature type="coiled-coil region" evidence="1">
    <location>
        <begin position="427"/>
        <end position="500"/>
    </location>
</feature>
<feature type="region of interest" description="Disordered" evidence="2">
    <location>
        <begin position="274"/>
        <end position="370"/>
    </location>
</feature>